<dbReference type="InterPro" id="IPR051719">
    <property type="entry name" value="CASTOR_mTORC1"/>
</dbReference>
<dbReference type="PANTHER" id="PTHR31131">
    <property type="entry name" value="CHROMOSOME 1, WHOLE GENOME SHOTGUN SEQUENCE"/>
    <property type="match status" value="1"/>
</dbReference>
<dbReference type="Pfam" id="PF13840">
    <property type="entry name" value="ACT_7"/>
    <property type="match status" value="1"/>
</dbReference>
<dbReference type="Pfam" id="PF21631">
    <property type="entry name" value="A9CJY8-like_N"/>
    <property type="match status" value="1"/>
</dbReference>
<keyword evidence="5" id="KW-1185">Reference proteome</keyword>
<name>A0A5B9D753_9ARCH</name>
<protein>
    <submittedName>
        <fullName evidence="4">ACT domain-containing protein</fullName>
    </submittedName>
</protein>
<dbReference type="PIRSF" id="PIRSF008459">
    <property type="entry name" value="UCP008459"/>
    <property type="match status" value="1"/>
</dbReference>
<evidence type="ECO:0000259" key="2">
    <source>
        <dbReference type="Pfam" id="PF13840"/>
    </source>
</evidence>
<proteinExistence type="predicted"/>
<gene>
    <name evidence="4" type="ORF">DSAG12_00483</name>
</gene>
<accession>A0A5B9D753</accession>
<dbReference type="InterPro" id="IPR027795">
    <property type="entry name" value="CASTOR_ACT_dom"/>
</dbReference>
<evidence type="ECO:0000313" key="5">
    <source>
        <dbReference type="Proteomes" id="UP000321408"/>
    </source>
</evidence>
<dbReference type="RefSeq" id="WP_147661613.1">
    <property type="nucleotide sequence ID" value="NZ_CP042905.2"/>
</dbReference>
<dbReference type="AlphaFoldDB" id="A0A5B9D753"/>
<dbReference type="InterPro" id="IPR016540">
    <property type="entry name" value="UCP008459"/>
</dbReference>
<feature type="domain" description="CASTOR ACT" evidence="2">
    <location>
        <begin position="59"/>
        <end position="121"/>
    </location>
</feature>
<evidence type="ECO:0000256" key="1">
    <source>
        <dbReference type="SAM" id="Phobius"/>
    </source>
</evidence>
<dbReference type="Proteomes" id="UP000321408">
    <property type="component" value="Chromosome"/>
</dbReference>
<sequence length="131" mass="14616">MAKLDLVILKKKFAICQLSPKDSIPDPSNLGDFWSITKTDDEISLIVPENKIPHVNCKTEKSWRAIKIIGPLYFSLTGIIATLSTALAKAGISIFAFSTYNTDYVLVKEKNVEQSIEVLEKSGHKIIELHQ</sequence>
<dbReference type="Gene3D" id="3.30.2130.10">
    <property type="entry name" value="VC0802-like"/>
    <property type="match status" value="1"/>
</dbReference>
<organism evidence="4 5">
    <name type="scientific">Promethearchaeum syntrophicum</name>
    <dbReference type="NCBI Taxonomy" id="2594042"/>
    <lineage>
        <taxon>Archaea</taxon>
        <taxon>Promethearchaeati</taxon>
        <taxon>Promethearchaeota</taxon>
        <taxon>Promethearchaeia</taxon>
        <taxon>Promethearchaeales</taxon>
        <taxon>Promethearchaeaceae</taxon>
        <taxon>Promethearchaeum</taxon>
    </lineage>
</organism>
<feature type="domain" description="A9CJY8-like N-terminal" evidence="3">
    <location>
        <begin position="12"/>
        <end position="54"/>
    </location>
</feature>
<evidence type="ECO:0000259" key="3">
    <source>
        <dbReference type="Pfam" id="PF21631"/>
    </source>
</evidence>
<keyword evidence="1" id="KW-1133">Transmembrane helix</keyword>
<dbReference type="EMBL" id="CP042905">
    <property type="protein sequence ID" value="QEE14670.1"/>
    <property type="molecule type" value="Genomic_DNA"/>
</dbReference>
<dbReference type="InterPro" id="IPR049447">
    <property type="entry name" value="A9CJY8-like_N"/>
</dbReference>
<dbReference type="PANTHER" id="PTHR31131:SF6">
    <property type="entry name" value="CASTOR ACT DOMAIN-CONTAINING PROTEIN"/>
    <property type="match status" value="1"/>
</dbReference>
<dbReference type="InterPro" id="IPR045865">
    <property type="entry name" value="ACT-like_dom_sf"/>
</dbReference>
<keyword evidence="1" id="KW-0812">Transmembrane</keyword>
<reference evidence="4 5" key="2">
    <citation type="journal article" date="2024" name="Int. J. Syst. Evol. Microbiol.">
        <title>Promethearchaeum syntrophicum gen. nov., sp. nov., an anaerobic, obligately syntrophic archaeon, the first isolate of the lineage 'Asgard' archaea, and proposal of the new archaeal phylum Promethearchaeota phyl. nov. and kingdom Promethearchaeati regn. nov.</title>
        <authorList>
            <person name="Imachi H."/>
            <person name="Nobu M.K."/>
            <person name="Kato S."/>
            <person name="Takaki Y."/>
            <person name="Miyazaki M."/>
            <person name="Miyata M."/>
            <person name="Ogawara M."/>
            <person name="Saito Y."/>
            <person name="Sakai S."/>
            <person name="Tahara Y.O."/>
            <person name="Takano Y."/>
            <person name="Tasumi E."/>
            <person name="Uematsu K."/>
            <person name="Yoshimura T."/>
            <person name="Itoh T."/>
            <person name="Ohkuma M."/>
            <person name="Takai K."/>
        </authorList>
    </citation>
    <scope>NUCLEOTIDE SEQUENCE [LARGE SCALE GENOMIC DNA]</scope>
    <source>
        <strain evidence="4 5">MK-D1</strain>
    </source>
</reference>
<feature type="transmembrane region" description="Helical" evidence="1">
    <location>
        <begin position="72"/>
        <end position="97"/>
    </location>
</feature>
<reference evidence="4 5" key="1">
    <citation type="journal article" date="2020" name="Nature">
        <title>Isolation of an archaeon at the prokaryote-eukaryote interface.</title>
        <authorList>
            <person name="Imachi H."/>
            <person name="Nobu M.K."/>
            <person name="Nakahara N."/>
            <person name="Morono Y."/>
            <person name="Ogawara M."/>
            <person name="Takaki Y."/>
            <person name="Takano Y."/>
            <person name="Uematsu K."/>
            <person name="Ikuta T."/>
            <person name="Ito M."/>
            <person name="Matsui Y."/>
            <person name="Miyazaki M."/>
            <person name="Murata K."/>
            <person name="Saito Y."/>
            <person name="Sakai S."/>
            <person name="Song C."/>
            <person name="Tasumi E."/>
            <person name="Yamanaka Y."/>
            <person name="Yamaguchi T."/>
            <person name="Kamagata Y."/>
            <person name="Tamaki H."/>
            <person name="Takai K."/>
        </authorList>
    </citation>
    <scope>NUCLEOTIDE SEQUENCE [LARGE SCALE GENOMIC DNA]</scope>
    <source>
        <strain evidence="4 5">MK-D1</strain>
    </source>
</reference>
<keyword evidence="1" id="KW-0472">Membrane</keyword>
<dbReference type="OrthoDB" id="134122at2157"/>
<dbReference type="KEGG" id="psyt:DSAG12_00483"/>
<dbReference type="SUPFAM" id="SSF55021">
    <property type="entry name" value="ACT-like"/>
    <property type="match status" value="2"/>
</dbReference>
<evidence type="ECO:0000313" key="4">
    <source>
        <dbReference type="EMBL" id="QEE14670.1"/>
    </source>
</evidence>
<dbReference type="GeneID" id="41328484"/>